<dbReference type="InterPro" id="IPR029031">
    <property type="entry name" value="Gingipain_N_sf"/>
</dbReference>
<dbReference type="InterPro" id="IPR029030">
    <property type="entry name" value="Caspase-like_dom_sf"/>
</dbReference>
<protein>
    <submittedName>
        <fullName evidence="3">Peptidase C25</fullName>
    </submittedName>
</protein>
<sequence length="1271" mass="142602">MPFFKNGNYSVISGSPFFTFTQKDKEFLSLEIKNLVWEKINSKELFELNSDFIPQREVSEINTSNQPIDGFFLSNVVVSAFKKDNKGVYKLISFDIVKKSSTSKRNSFGSRTTMGDTENPLKSGTFYKIKVDKSGVFRITTKFLRDNGINPSSINPKNFRIYGNGGIMLPEFNQDPRYSALQENAIQVVGEDDGKWDDADYALFYAQGPHGYNLFDNSNGNGNKRQETRISHISQNYVNVYEDYSYYFINFDKGPGKRVQSSDIDLPSDNSNIFTSYDDYQFLNEEKINFLNIGRLWVGEPFNSAKSVSFTTNTPILASDNIKLKTSLYVQNANNDKIQINLNGQEIGNYTVSNTVDNKIREISLQTDVQNISGSTLKFDFNPTGTNPLVSYNLDYVELQYKQDLKFNNSQMNFRVFDIYEGTGDNYGFTLNNISELEQIWDVSDITNAKKVTNKSSGSEFSFGYLADSFVFNNEFVAFKASAAYEPNFVEKTENQDLSSLQNIDYLILTTKDFSSQAERIANYYRTAKNYKAEVVDVRKIYNEFSSGGQDLTALRDFARKLNTPSGSLKYILILGDTSFDFRNKTTNNKNLIPSYESDYSENFETSFVTDDYIAMTAPQNSSYIYALFPDVPIGRLPAQNIQEAKLLVDKTLSYYNAIPGQASPFGDWRMKMNFVVDDDADSRVDASSNPYMRGAFHDVMNLVIANNFEGNTNKPEYNIKKLYLDSFPAQSTAGGQRYPQVNQGITNAMSNSLYLSYFGHGGINGWSQERVLTLQEINSFNNFNNAYSRFPFVTTITCEFTLWDDHNTTSAGEQLLKLPQGGANAMITSSRAIATVYGRLFSNTFTSNFFKLNSNNDFSTIGDAFLAAKREYGTDSNHLKVNLLGDPALKLSRPKNLVIIDNIESPVTGQLRALDFIKITGHINNSGGTVDNTFNGKVVINIFDKRLNKKTLNNDGGLTPILNYSEEGSPIVKSSGTVTNGTFTIEFYMPKDINYTLGDGRILIYADNNVFDVFNNKTQKIGDINPTGINDNEAPKVQLYLNNTNFVDGGITNTNPNLLACVTDNTGINSTGSGIGHDITVILDGEVVNTTVLNDFYAPGSGNGCINSSFLDYQKGSVLYPFQNLTPGEHQLTFKVWDINNNSTTQTLNFIVKDPNTENLVIKKLLNWPNPFTNKTFVQFEHNCDDILDVNVQIFTITGKLVRTISTTVTSDPFLEGYRTNRTAIEWDGNDDFGSPVGKGTYIYKVLVRSQNQEKCKGTASLVEKLVILK</sequence>
<dbReference type="InterPro" id="IPR001769">
    <property type="entry name" value="Gingipain"/>
</dbReference>
<reference evidence="4" key="1">
    <citation type="journal article" date="2019" name="Int. J. Syst. Evol. Microbiol.">
        <title>The Global Catalogue of Microorganisms (GCM) 10K type strain sequencing project: providing services to taxonomists for standard genome sequencing and annotation.</title>
        <authorList>
            <consortium name="The Broad Institute Genomics Platform"/>
            <consortium name="The Broad Institute Genome Sequencing Center for Infectious Disease"/>
            <person name="Wu L."/>
            <person name="Ma J."/>
        </authorList>
    </citation>
    <scope>NUCLEOTIDE SEQUENCE [LARGE SCALE GENOMIC DNA]</scope>
    <source>
        <strain evidence="4">CGMCC 1.7656</strain>
    </source>
</reference>
<proteinExistence type="predicted"/>
<dbReference type="Proteomes" id="UP000620064">
    <property type="component" value="Unassembled WGS sequence"/>
</dbReference>
<comment type="caution">
    <text evidence="3">The sequence shown here is derived from an EMBL/GenBank/DDBJ whole genome shotgun (WGS) entry which is preliminary data.</text>
</comment>
<dbReference type="Gene3D" id="2.60.40.4070">
    <property type="match status" value="1"/>
</dbReference>
<keyword evidence="4" id="KW-1185">Reference proteome</keyword>
<name>A0ABQ2NJG4_9FLAO</name>
<evidence type="ECO:0000259" key="2">
    <source>
        <dbReference type="Pfam" id="PF01364"/>
    </source>
</evidence>
<dbReference type="SUPFAM" id="SSF52129">
    <property type="entry name" value="Caspase-like"/>
    <property type="match status" value="1"/>
</dbReference>
<dbReference type="Gene3D" id="3.40.50.10390">
    <property type="entry name" value="Gingipain r, domain 1"/>
    <property type="match status" value="1"/>
</dbReference>
<evidence type="ECO:0000313" key="3">
    <source>
        <dbReference type="EMBL" id="GGP04893.1"/>
    </source>
</evidence>
<dbReference type="Pfam" id="PF01364">
    <property type="entry name" value="Peptidase_C25"/>
    <property type="match status" value="1"/>
</dbReference>
<evidence type="ECO:0000256" key="1">
    <source>
        <dbReference type="ARBA" id="ARBA00022729"/>
    </source>
</evidence>
<feature type="domain" description="Gingipain" evidence="2">
    <location>
        <begin position="506"/>
        <end position="892"/>
    </location>
</feature>
<evidence type="ECO:0000313" key="4">
    <source>
        <dbReference type="Proteomes" id="UP000620064"/>
    </source>
</evidence>
<organism evidence="3 4">
    <name type="scientific">Cloacibacterium rupense</name>
    <dbReference type="NCBI Taxonomy" id="517423"/>
    <lineage>
        <taxon>Bacteria</taxon>
        <taxon>Pseudomonadati</taxon>
        <taxon>Bacteroidota</taxon>
        <taxon>Flavobacteriia</taxon>
        <taxon>Flavobacteriales</taxon>
        <taxon>Weeksellaceae</taxon>
    </lineage>
</organism>
<keyword evidence="1" id="KW-0732">Signal</keyword>
<dbReference type="Gene3D" id="3.40.50.1460">
    <property type="match status" value="1"/>
</dbReference>
<dbReference type="CDD" id="cd02258">
    <property type="entry name" value="Peptidase_C25_N"/>
    <property type="match status" value="1"/>
</dbReference>
<gene>
    <name evidence="3" type="primary">porU</name>
    <name evidence="3" type="ORF">GCM10010992_18920</name>
</gene>
<dbReference type="NCBIfam" id="NF033707">
    <property type="entry name" value="T9SS_sortase"/>
    <property type="match status" value="1"/>
</dbReference>
<accession>A0ABQ2NJG4</accession>
<dbReference type="EMBL" id="BMLV01000004">
    <property type="protein sequence ID" value="GGP04893.1"/>
    <property type="molecule type" value="Genomic_DNA"/>
</dbReference>